<keyword evidence="3" id="KW-0472">Membrane</keyword>
<keyword evidence="1" id="KW-1003">Cell membrane</keyword>
<dbReference type="PANTHER" id="PTHR41164">
    <property type="entry name" value="CURLI PRODUCTION ASSEMBLY/TRANSPORT COMPONENT CSGG"/>
    <property type="match status" value="1"/>
</dbReference>
<evidence type="ECO:0000256" key="3">
    <source>
        <dbReference type="ARBA" id="ARBA00023136"/>
    </source>
</evidence>
<evidence type="ECO:0000256" key="5">
    <source>
        <dbReference type="ARBA" id="ARBA00023288"/>
    </source>
</evidence>
<name>A0A3B1BQA1_9ZZZZ</name>
<sequence>MKTKFLSALLFAVAFTLITGVAYAKKKPVMGVDEFRNDTRASWWRTGVGSELAGMLTNELASNGKFKMVERKKLKSALREQDLGASGRIRKGTAAKVGKLTGAQYLVMATVSSYEEGTSKRGGGFSFKGISIGGKKSKAYIAVDLRVVNTTTGDVDYFRTVEATAKSGGLSFGLSRGGFSGALGGSEKTPHGKAIRACVIEIAEYLECVMVDKGSCIADYKAKEKKRRKKTKGAISLE</sequence>
<organism evidence="6">
    <name type="scientific">hydrothermal vent metagenome</name>
    <dbReference type="NCBI Taxonomy" id="652676"/>
    <lineage>
        <taxon>unclassified sequences</taxon>
        <taxon>metagenomes</taxon>
        <taxon>ecological metagenomes</taxon>
    </lineage>
</organism>
<gene>
    <name evidence="6" type="ORF">MNBD_NITROSPINAE04-474</name>
</gene>
<protein>
    <submittedName>
        <fullName evidence="6">Sll1835 protein</fullName>
    </submittedName>
</protein>
<dbReference type="AlphaFoldDB" id="A0A3B1BQA1"/>
<evidence type="ECO:0000256" key="2">
    <source>
        <dbReference type="ARBA" id="ARBA00022729"/>
    </source>
</evidence>
<dbReference type="Gene3D" id="3.40.50.10610">
    <property type="entry name" value="ABC-type transport auxiliary lipoprotein component"/>
    <property type="match status" value="2"/>
</dbReference>
<proteinExistence type="predicted"/>
<dbReference type="Pfam" id="PF03783">
    <property type="entry name" value="CsgG"/>
    <property type="match status" value="1"/>
</dbReference>
<dbReference type="GO" id="GO:0030288">
    <property type="term" value="C:outer membrane-bounded periplasmic space"/>
    <property type="evidence" value="ECO:0007669"/>
    <property type="project" value="InterPro"/>
</dbReference>
<keyword evidence="4" id="KW-0564">Palmitate</keyword>
<reference evidence="6" key="1">
    <citation type="submission" date="2018-06" db="EMBL/GenBank/DDBJ databases">
        <authorList>
            <person name="Zhirakovskaya E."/>
        </authorList>
    </citation>
    <scope>NUCLEOTIDE SEQUENCE</scope>
</reference>
<evidence type="ECO:0000313" key="6">
    <source>
        <dbReference type="EMBL" id="VAX20506.1"/>
    </source>
</evidence>
<evidence type="ECO:0000256" key="1">
    <source>
        <dbReference type="ARBA" id="ARBA00022475"/>
    </source>
</evidence>
<keyword evidence="5" id="KW-0449">Lipoprotein</keyword>
<keyword evidence="2" id="KW-0732">Signal</keyword>
<dbReference type="InterPro" id="IPR005534">
    <property type="entry name" value="Curli_assmbl/transp-comp_CsgG"/>
</dbReference>
<dbReference type="EMBL" id="UOGA01000179">
    <property type="protein sequence ID" value="VAX20506.1"/>
    <property type="molecule type" value="Genomic_DNA"/>
</dbReference>
<dbReference type="PANTHER" id="PTHR41164:SF1">
    <property type="entry name" value="CURLI PRODUCTION ASSEMBLY_TRANSPORT COMPONENT CSGG"/>
    <property type="match status" value="1"/>
</dbReference>
<evidence type="ECO:0000256" key="4">
    <source>
        <dbReference type="ARBA" id="ARBA00023139"/>
    </source>
</evidence>
<accession>A0A3B1BQA1</accession>